<evidence type="ECO:0000313" key="1">
    <source>
        <dbReference type="EMBL" id="KAI0034439.1"/>
    </source>
</evidence>
<accession>A0ACB8QRK6</accession>
<sequence length="355" mass="37467">MRLPILAFFSVGTLATPLASTISLVAALKLPRPNPPEPSVYDAQALAALNPYTHYASAAYCDPAATIAWSCGRAHNSPRASPSHDIPAVHCDVNARFDPVASGGDGGAVQYWYVGFDPALREVIVAHQGTDISRPLAAWVDMDVFLQRLDPVLFPGTPPDALVHDGFAFAQHSSARVIRAAVSTLLDTRNASSVVVVGHSLGAAIALLDALHLRLHLPPSITVRTIGYGMPRVGNAAFATFLSAVLPPSDRLEIARTRDLVPLLPPEFLGYVHPHGGRVGIADGEVWRACDGAACWPDDGRLAEDGGRFVDEGGGANGDGCGGEDSWPELWSFDLTDHFGPFDGVWMGCAAVAAV</sequence>
<gene>
    <name evidence="1" type="ORF">K488DRAFT_83953</name>
</gene>
<comment type="caution">
    <text evidence="1">The sequence shown here is derived from an EMBL/GenBank/DDBJ whole genome shotgun (WGS) entry which is preliminary data.</text>
</comment>
<keyword evidence="1" id="KW-0378">Hydrolase</keyword>
<organism evidence="1 2">
    <name type="scientific">Vararia minispora EC-137</name>
    <dbReference type="NCBI Taxonomy" id="1314806"/>
    <lineage>
        <taxon>Eukaryota</taxon>
        <taxon>Fungi</taxon>
        <taxon>Dikarya</taxon>
        <taxon>Basidiomycota</taxon>
        <taxon>Agaricomycotina</taxon>
        <taxon>Agaricomycetes</taxon>
        <taxon>Russulales</taxon>
        <taxon>Lachnocladiaceae</taxon>
        <taxon>Vararia</taxon>
    </lineage>
</organism>
<name>A0ACB8QRK6_9AGAM</name>
<keyword evidence="2" id="KW-1185">Reference proteome</keyword>
<protein>
    <submittedName>
        <fullName evidence="1">Alpha/Beta hydrolase protein</fullName>
    </submittedName>
</protein>
<reference evidence="1" key="1">
    <citation type="submission" date="2021-02" db="EMBL/GenBank/DDBJ databases">
        <authorList>
            <consortium name="DOE Joint Genome Institute"/>
            <person name="Ahrendt S."/>
            <person name="Looney B.P."/>
            <person name="Miyauchi S."/>
            <person name="Morin E."/>
            <person name="Drula E."/>
            <person name="Courty P.E."/>
            <person name="Chicoki N."/>
            <person name="Fauchery L."/>
            <person name="Kohler A."/>
            <person name="Kuo A."/>
            <person name="Labutti K."/>
            <person name="Pangilinan J."/>
            <person name="Lipzen A."/>
            <person name="Riley R."/>
            <person name="Andreopoulos W."/>
            <person name="He G."/>
            <person name="Johnson J."/>
            <person name="Barry K.W."/>
            <person name="Grigoriev I.V."/>
            <person name="Nagy L."/>
            <person name="Hibbett D."/>
            <person name="Henrissat B."/>
            <person name="Matheny P.B."/>
            <person name="Labbe J."/>
            <person name="Martin F."/>
        </authorList>
    </citation>
    <scope>NUCLEOTIDE SEQUENCE</scope>
    <source>
        <strain evidence="1">EC-137</strain>
    </source>
</reference>
<dbReference type="Proteomes" id="UP000814128">
    <property type="component" value="Unassembled WGS sequence"/>
</dbReference>
<reference evidence="1" key="2">
    <citation type="journal article" date="2022" name="New Phytol.">
        <title>Evolutionary transition to the ectomycorrhizal habit in the genomes of a hyperdiverse lineage of mushroom-forming fungi.</title>
        <authorList>
            <person name="Looney B."/>
            <person name="Miyauchi S."/>
            <person name="Morin E."/>
            <person name="Drula E."/>
            <person name="Courty P.E."/>
            <person name="Kohler A."/>
            <person name="Kuo A."/>
            <person name="LaButti K."/>
            <person name="Pangilinan J."/>
            <person name="Lipzen A."/>
            <person name="Riley R."/>
            <person name="Andreopoulos W."/>
            <person name="He G."/>
            <person name="Johnson J."/>
            <person name="Nolan M."/>
            <person name="Tritt A."/>
            <person name="Barry K.W."/>
            <person name="Grigoriev I.V."/>
            <person name="Nagy L.G."/>
            <person name="Hibbett D."/>
            <person name="Henrissat B."/>
            <person name="Matheny P.B."/>
            <person name="Labbe J."/>
            <person name="Martin F.M."/>
        </authorList>
    </citation>
    <scope>NUCLEOTIDE SEQUENCE</scope>
    <source>
        <strain evidence="1">EC-137</strain>
    </source>
</reference>
<proteinExistence type="predicted"/>
<dbReference type="EMBL" id="MU273500">
    <property type="protein sequence ID" value="KAI0034439.1"/>
    <property type="molecule type" value="Genomic_DNA"/>
</dbReference>
<evidence type="ECO:0000313" key="2">
    <source>
        <dbReference type="Proteomes" id="UP000814128"/>
    </source>
</evidence>